<dbReference type="RefSeq" id="WP_106742189.1">
    <property type="nucleotide sequence ID" value="NZ_PXYY01000059.1"/>
</dbReference>
<dbReference type="OrthoDB" id="8606053at2"/>
<evidence type="ECO:0000313" key="2">
    <source>
        <dbReference type="Proteomes" id="UP000241868"/>
    </source>
</evidence>
<organism evidence="1 2">
    <name type="scientific">Neisseria iguanae</name>
    <dbReference type="NCBI Taxonomy" id="90242"/>
    <lineage>
        <taxon>Bacteria</taxon>
        <taxon>Pseudomonadati</taxon>
        <taxon>Pseudomonadota</taxon>
        <taxon>Betaproteobacteria</taxon>
        <taxon>Neisseriales</taxon>
        <taxon>Neisseriaceae</taxon>
        <taxon>Neisseria</taxon>
    </lineage>
</organism>
<keyword evidence="2" id="KW-1185">Reference proteome</keyword>
<accession>A0A2P7TZ17</accession>
<dbReference type="AlphaFoldDB" id="A0A2P7TZ17"/>
<name>A0A2P7TZ17_9NEIS</name>
<sequence length="97" mass="10916">MDNPQACNRTLIQNIALSLGKLGISSENVNIAGNRKRLYEPEYCYNLRYSTCTNAISLLIRTPGYPVTSLRDRMDTTQDLQKQTDILISHLLGKTAQ</sequence>
<gene>
    <name evidence="1" type="ORF">C7N83_09165</name>
</gene>
<protein>
    <submittedName>
        <fullName evidence="1">Uncharacterized protein</fullName>
    </submittedName>
</protein>
<evidence type="ECO:0000313" key="1">
    <source>
        <dbReference type="EMBL" id="PSJ79947.1"/>
    </source>
</evidence>
<reference evidence="1 2" key="1">
    <citation type="submission" date="2018-03" db="EMBL/GenBank/DDBJ databases">
        <title>Neisseria weixii sp. nov., isolated from the intestinal contents of Tibetan Plateau pika (Ochotona curzoniae) in Yushu, Qinghai Province, China.</title>
        <authorList>
            <person name="Gui Z."/>
        </authorList>
    </citation>
    <scope>NUCLEOTIDE SEQUENCE [LARGE SCALE GENOMIC DNA]</scope>
    <source>
        <strain evidence="1 2">ATCC 51483</strain>
    </source>
</reference>
<dbReference type="Proteomes" id="UP000241868">
    <property type="component" value="Unassembled WGS sequence"/>
</dbReference>
<proteinExistence type="predicted"/>
<comment type="caution">
    <text evidence="1">The sequence shown here is derived from an EMBL/GenBank/DDBJ whole genome shotgun (WGS) entry which is preliminary data.</text>
</comment>
<dbReference type="EMBL" id="PXYY01000059">
    <property type="protein sequence ID" value="PSJ79947.1"/>
    <property type="molecule type" value="Genomic_DNA"/>
</dbReference>